<name>A0A0V8H9E4_9BACI</name>
<dbReference type="Proteomes" id="UP000181997">
    <property type="component" value="Unassembled WGS sequence"/>
</dbReference>
<gene>
    <name evidence="1" type="ORF">GA0061094_3949</name>
</gene>
<dbReference type="PANTHER" id="PTHR43861">
    <property type="entry name" value="TRANS-ACONITATE 2-METHYLTRANSFERASE-RELATED"/>
    <property type="match status" value="1"/>
</dbReference>
<dbReference type="SUPFAM" id="SSF53335">
    <property type="entry name" value="S-adenosyl-L-methionine-dependent methyltransferases"/>
    <property type="match status" value="1"/>
</dbReference>
<dbReference type="GO" id="GO:0008168">
    <property type="term" value="F:methyltransferase activity"/>
    <property type="evidence" value="ECO:0007669"/>
    <property type="project" value="UniProtKB-KW"/>
</dbReference>
<keyword evidence="2" id="KW-1185">Reference proteome</keyword>
<dbReference type="RefSeq" id="WP_058299784.1">
    <property type="nucleotide sequence ID" value="NZ_FMAU01000007.1"/>
</dbReference>
<dbReference type="GO" id="GO:0032259">
    <property type="term" value="P:methylation"/>
    <property type="evidence" value="ECO:0007669"/>
    <property type="project" value="UniProtKB-KW"/>
</dbReference>
<organism evidence="1 2">
    <name type="scientific">[Bacillus] enclensis</name>
    <dbReference type="NCBI Taxonomy" id="1402860"/>
    <lineage>
        <taxon>Bacteria</taxon>
        <taxon>Bacillati</taxon>
        <taxon>Bacillota</taxon>
        <taxon>Bacilli</taxon>
        <taxon>Bacillales</taxon>
        <taxon>Bacillaceae</taxon>
        <taxon>Rossellomorea</taxon>
    </lineage>
</organism>
<dbReference type="CDD" id="cd02440">
    <property type="entry name" value="AdoMet_MTases"/>
    <property type="match status" value="1"/>
</dbReference>
<proteinExistence type="predicted"/>
<evidence type="ECO:0000313" key="2">
    <source>
        <dbReference type="Proteomes" id="UP000181997"/>
    </source>
</evidence>
<keyword evidence="1" id="KW-0808">Transferase</keyword>
<dbReference type="Pfam" id="PF13489">
    <property type="entry name" value="Methyltransf_23"/>
    <property type="match status" value="1"/>
</dbReference>
<protein>
    <submittedName>
        <fullName evidence="1">Methyltransferase domain-containing protein</fullName>
    </submittedName>
</protein>
<dbReference type="OrthoDB" id="9791837at2"/>
<dbReference type="EMBL" id="FMAU01000007">
    <property type="protein sequence ID" value="SCC31956.1"/>
    <property type="molecule type" value="Genomic_DNA"/>
</dbReference>
<reference evidence="2" key="1">
    <citation type="submission" date="2016-08" db="EMBL/GenBank/DDBJ databases">
        <authorList>
            <person name="Varghese N."/>
            <person name="Submissions Spin"/>
        </authorList>
    </citation>
    <scope>NUCLEOTIDE SEQUENCE [LARGE SCALE GENOMIC DNA]</scope>
    <source>
        <strain evidence="2">SGD-1123</strain>
    </source>
</reference>
<sequence length="230" mass="26278">MNLNPFYDELETVLKESLTLLPEGGNVLDIGCGKGWLTRLLFNYLGANIIGIDKNEVNIDDCRVKAGNLPIEYKLMDMVDLSSDTFLTFYSLITCHNVLGYISNPTDQLHKMYSWLKPGGLLSIVVRTPSGRFAEIYERSESINLAIKRYKDMKMYGSFGDIFNFYTQSSLTSMIEVAGFSVLKSQGLYSLEKYLPKGNEILRSTLPELKNDNYFFHWVLCKKENNTRIN</sequence>
<evidence type="ECO:0000313" key="1">
    <source>
        <dbReference type="EMBL" id="SCC31956.1"/>
    </source>
</evidence>
<dbReference type="Gene3D" id="3.40.50.150">
    <property type="entry name" value="Vaccinia Virus protein VP39"/>
    <property type="match status" value="1"/>
</dbReference>
<keyword evidence="1" id="KW-0489">Methyltransferase</keyword>
<dbReference type="InterPro" id="IPR029063">
    <property type="entry name" value="SAM-dependent_MTases_sf"/>
</dbReference>
<accession>A0A0V8H9E4</accession>
<dbReference type="AlphaFoldDB" id="A0A0V8H9E4"/>